<dbReference type="InterPro" id="IPR016024">
    <property type="entry name" value="ARM-type_fold"/>
</dbReference>
<dbReference type="Pfam" id="PF10354">
    <property type="entry name" value="BMT5-like"/>
    <property type="match status" value="1"/>
</dbReference>
<evidence type="ECO:0000313" key="3">
    <source>
        <dbReference type="Proteomes" id="UP000541444"/>
    </source>
</evidence>
<comment type="caution">
    <text evidence="2">The sequence shown here is derived from an EMBL/GenBank/DDBJ whole genome shotgun (WGS) entry which is preliminary data.</text>
</comment>
<protein>
    <recommendedName>
        <fullName evidence="1">25S rRNA (uridine-N(3))-methyltransferase BMT5-like domain-containing protein</fullName>
    </recommendedName>
</protein>
<keyword evidence="3" id="KW-1185">Reference proteome</keyword>
<dbReference type="Proteomes" id="UP000541444">
    <property type="component" value="Unassembled WGS sequence"/>
</dbReference>
<dbReference type="PANTHER" id="PTHR11538:SF64">
    <property type="entry name" value="25S RRNA (URIDINE-N(3))-METHYLTRANSFERASE BMT5-LIKE DOMAIN-CONTAINING PROTEIN"/>
    <property type="match status" value="1"/>
</dbReference>
<accession>A0A7J7L703</accession>
<name>A0A7J7L703_9MAGN</name>
<dbReference type="SUPFAM" id="SSF52047">
    <property type="entry name" value="RNI-like"/>
    <property type="match status" value="1"/>
</dbReference>
<dbReference type="EMBL" id="JACGCM010002579">
    <property type="protein sequence ID" value="KAF6138435.1"/>
    <property type="molecule type" value="Genomic_DNA"/>
</dbReference>
<proteinExistence type="predicted"/>
<dbReference type="OrthoDB" id="2018467at2759"/>
<gene>
    <name evidence="2" type="ORF">GIB67_028007</name>
</gene>
<sequence length="444" mass="51226">MYWSSEAHLEELKRLGCLILHDIDVHEMGSDPILTRMKFDEIIFNFPHAGHFLDLCERHKTYQIINPYIQQTSLILAFEMFSLLEMIFFDFFGGVNRMYKELLSYFFKNAKELLNDDGEVHVTHREDYSYDYWKVTKLAKKEGFHLFEKVEFQKSNYPGYHNKRGGDIMSNQTFTLGNSFRFKFTLHVGDDEPCQSSSDEDYLCKILSVFHECLFNNLKRCRKHVSVLPQGLSQLKALQTLKVENCDSLTCIPNELQHLTSLQRLDINGCRILEPRWEKEVGEDWCIISQIPNIYIDGKEIHLKLPNDENIKTFANNPDVIPSVIKALDTRNAKTNVTVANILFNLLAYSLNRVIIGGSGGLKALLRIIEVGDDIIAMTYAIRAIFKLCMINKNRLKTIKDGAVKVILKKVSDHGACIYELWDVIRILSMYADAVKQIKCFDGV</sequence>
<dbReference type="Gene3D" id="1.25.10.10">
    <property type="entry name" value="Leucine-rich Repeat Variant"/>
    <property type="match status" value="1"/>
</dbReference>
<dbReference type="GO" id="GO:0070042">
    <property type="term" value="F:rRNA (uridine-N3-)-methyltransferase activity"/>
    <property type="evidence" value="ECO:0007669"/>
    <property type="project" value="InterPro"/>
</dbReference>
<dbReference type="AlphaFoldDB" id="A0A7J7L703"/>
<feature type="domain" description="25S rRNA (uridine-N(3))-methyltransferase BMT5-like" evidence="1">
    <location>
        <begin position="2"/>
        <end position="164"/>
    </location>
</feature>
<reference evidence="2 3" key="1">
    <citation type="journal article" date="2020" name="IScience">
        <title>Genome Sequencing of the Endangered Kingdonia uniflora (Circaeasteraceae, Ranunculales) Reveals Potential Mechanisms of Evolutionary Specialization.</title>
        <authorList>
            <person name="Sun Y."/>
            <person name="Deng T."/>
            <person name="Zhang A."/>
            <person name="Moore M.J."/>
            <person name="Landis J.B."/>
            <person name="Lin N."/>
            <person name="Zhang H."/>
            <person name="Zhang X."/>
            <person name="Huang J."/>
            <person name="Zhang X."/>
            <person name="Sun H."/>
            <person name="Wang H."/>
        </authorList>
    </citation>
    <scope>NUCLEOTIDE SEQUENCE [LARGE SCALE GENOMIC DNA]</scope>
    <source>
        <strain evidence="2">TB1705</strain>
        <tissue evidence="2">Leaf</tissue>
    </source>
</reference>
<organism evidence="2 3">
    <name type="scientific">Kingdonia uniflora</name>
    <dbReference type="NCBI Taxonomy" id="39325"/>
    <lineage>
        <taxon>Eukaryota</taxon>
        <taxon>Viridiplantae</taxon>
        <taxon>Streptophyta</taxon>
        <taxon>Embryophyta</taxon>
        <taxon>Tracheophyta</taxon>
        <taxon>Spermatophyta</taxon>
        <taxon>Magnoliopsida</taxon>
        <taxon>Ranunculales</taxon>
        <taxon>Circaeasteraceae</taxon>
        <taxon>Kingdonia</taxon>
    </lineage>
</organism>
<dbReference type="InterPro" id="IPR019446">
    <property type="entry name" value="BMT5-like"/>
</dbReference>
<dbReference type="Gene3D" id="3.80.10.10">
    <property type="entry name" value="Ribonuclease Inhibitor"/>
    <property type="match status" value="1"/>
</dbReference>
<dbReference type="GO" id="GO:0005737">
    <property type="term" value="C:cytoplasm"/>
    <property type="evidence" value="ECO:0007669"/>
    <property type="project" value="TreeGrafter"/>
</dbReference>
<evidence type="ECO:0000259" key="1">
    <source>
        <dbReference type="Pfam" id="PF10354"/>
    </source>
</evidence>
<dbReference type="InterPro" id="IPR011989">
    <property type="entry name" value="ARM-like"/>
</dbReference>
<dbReference type="GO" id="GO:0070475">
    <property type="term" value="P:rRNA base methylation"/>
    <property type="evidence" value="ECO:0007669"/>
    <property type="project" value="InterPro"/>
</dbReference>
<evidence type="ECO:0000313" key="2">
    <source>
        <dbReference type="EMBL" id="KAF6138435.1"/>
    </source>
</evidence>
<dbReference type="PANTHER" id="PTHR11538">
    <property type="entry name" value="PHENYLALANYL-TRNA SYNTHETASE"/>
    <property type="match status" value="1"/>
</dbReference>
<dbReference type="InterPro" id="IPR032675">
    <property type="entry name" value="LRR_dom_sf"/>
</dbReference>
<dbReference type="SUPFAM" id="SSF48371">
    <property type="entry name" value="ARM repeat"/>
    <property type="match status" value="1"/>
</dbReference>